<evidence type="ECO:0000313" key="16">
    <source>
        <dbReference type="EMBL" id="CAF3541682.1"/>
    </source>
</evidence>
<comment type="pathway">
    <text evidence="12">Phospholipid metabolism; phosphatidylethanolamine biosynthesis.</text>
</comment>
<dbReference type="Pfam" id="PF02666">
    <property type="entry name" value="PS_Dcarbxylase"/>
    <property type="match status" value="1"/>
</dbReference>
<reference evidence="15" key="1">
    <citation type="submission" date="2021-02" db="EMBL/GenBank/DDBJ databases">
        <authorList>
            <person name="Nowell W R."/>
        </authorList>
    </citation>
    <scope>NUCLEOTIDE SEQUENCE</scope>
</reference>
<dbReference type="GO" id="GO:0032991">
    <property type="term" value="C:protein-containing complex"/>
    <property type="evidence" value="ECO:0007669"/>
    <property type="project" value="UniProtKB-ARBA"/>
</dbReference>
<sequence length="982" mass="113459">MEHSESDSSLINQSLPIDDAETKEIQESFSSMITQTAENGVDGSGHIFEHTYVPKDWYGYFFRSVVPEKETVRQHLHETLPSHYFNYSGTSESVRYAFKVLDRKTNQLILEQMPSYHKLGMKLLFSGPMQRELLHTRQVKKFFENETKRLGKAFNEPKSHRHIYSFVTMYRLNVDELLEPDLSKYSCFNEFFYRKLKPDARPITRVDDPTVVVSSADCRLILFNTVNDATRIWIKGHHFSLKHLFDNEEMAKSFEGGSLAVFRLAPADYHRFHCPVSGTWGKAKTVSGTYYTVNPVAINENLDVLTKNQRVVTTIDTGEELFGVVGFVAIGALLVGSINFTVEEEQHINKGDEVGYFAYGGSTIVAVFKDSVVKWDDDLIHNSNNSMETLVRMGEQIGIKTTNEERQLLQQIKQQDKETNTPNVIKKLFEAFPCTSEEEGLYMSQSSSYQNDYLEQTINDSNVDLQTHYNTNTNLMTTTVISSAPNHFLLSSYKDNSTLLSTNCYKCYLCKKITDDCLLTCANCVNNGKFCHSKHENCSNTRRNTYIKLLNSIDLDEYHQRKTNSAQIHLQCSDRMYFLQKFTSEKEKLCNEIQIKIQPFLKRRKISDDILVRRKRLGILKQHMLKMTQQLEKDKNQLQEIRDKITVLCEKKHSYKRKLHDIDIIVRLSNDNIQKKDLLRIENEQKLLNSRRQRINELYKYVFPIEEVLDTEDVPSFESTMKAMINNAQQTTVDATGHWLEYDDRSHNDKFRIVASCLPRNGDYAFDKLLQRIETDTKTNDNSLLPSASYQLNEIMSALSHACQLMNILAFYLNIALPFRLHQLEFNTNNVTTDRLRADVAKLNANILCGCFSQGIPIDYSNVKYTIENLSKLISLKRYQSRPKPVVYPQHYIDMIEEEVNDISRAYVTDYWWDDAEKDVTDILNNEDWETVPQDYNIPDDPYLTEHSTQSTAMSGSIGLVLRNKSSLFLSVVRSLTAPSKT</sequence>
<keyword evidence="10" id="KW-1208">Phospholipid metabolism</keyword>
<evidence type="ECO:0000256" key="3">
    <source>
        <dbReference type="ARBA" id="ARBA00012243"/>
    </source>
</evidence>
<keyword evidence="7" id="KW-0443">Lipid metabolism</keyword>
<keyword evidence="5" id="KW-0210">Decarboxylase</keyword>
<dbReference type="UniPathway" id="UPA00558"/>
<keyword evidence="4" id="KW-0444">Lipid biosynthesis</keyword>
<comment type="caution">
    <text evidence="15">The sequence shown here is derived from an EMBL/GenBank/DDBJ whole genome shotgun (WGS) entry which is preliminary data.</text>
</comment>
<dbReference type="EMBL" id="CAJNOQ010000127">
    <property type="protein sequence ID" value="CAF0760827.1"/>
    <property type="molecule type" value="Genomic_DNA"/>
</dbReference>
<proteinExistence type="predicted"/>
<keyword evidence="8" id="KW-0594">Phospholipid biosynthesis</keyword>
<evidence type="ECO:0000256" key="14">
    <source>
        <dbReference type="SAM" id="Coils"/>
    </source>
</evidence>
<evidence type="ECO:0000256" key="12">
    <source>
        <dbReference type="ARBA" id="ARBA00024326"/>
    </source>
</evidence>
<protein>
    <recommendedName>
        <fullName evidence="3">phosphatidylserine decarboxylase</fullName>
        <ecNumber evidence="3">4.1.1.65</ecNumber>
    </recommendedName>
</protein>
<evidence type="ECO:0000313" key="17">
    <source>
        <dbReference type="Proteomes" id="UP000663829"/>
    </source>
</evidence>
<dbReference type="Proteomes" id="UP000663829">
    <property type="component" value="Unassembled WGS sequence"/>
</dbReference>
<evidence type="ECO:0000256" key="5">
    <source>
        <dbReference type="ARBA" id="ARBA00022793"/>
    </source>
</evidence>
<evidence type="ECO:0000256" key="6">
    <source>
        <dbReference type="ARBA" id="ARBA00023054"/>
    </source>
</evidence>
<dbReference type="InterPro" id="IPR003817">
    <property type="entry name" value="PS_Dcarbxylase"/>
</dbReference>
<evidence type="ECO:0000256" key="11">
    <source>
        <dbReference type="ARBA" id="ARBA00023317"/>
    </source>
</evidence>
<dbReference type="PANTHER" id="PTHR10067">
    <property type="entry name" value="PHOSPHATIDYLSERINE DECARBOXYLASE"/>
    <property type="match status" value="1"/>
</dbReference>
<accession>A0A813Q218</accession>
<dbReference type="OrthoDB" id="16772at2759"/>
<evidence type="ECO:0000256" key="2">
    <source>
        <dbReference type="ARBA" id="ARBA00005189"/>
    </source>
</evidence>
<dbReference type="EMBL" id="CAJOBC010000127">
    <property type="protein sequence ID" value="CAF3541682.1"/>
    <property type="molecule type" value="Genomic_DNA"/>
</dbReference>
<feature type="coiled-coil region" evidence="14">
    <location>
        <begin position="624"/>
        <end position="651"/>
    </location>
</feature>
<dbReference type="PANTHER" id="PTHR10067:SF17">
    <property type="entry name" value="PHOSPHATIDYLSERINE DECARBOXYLASE PROENZYME 2"/>
    <property type="match status" value="1"/>
</dbReference>
<evidence type="ECO:0000256" key="10">
    <source>
        <dbReference type="ARBA" id="ARBA00023264"/>
    </source>
</evidence>
<dbReference type="InterPro" id="IPR018791">
    <property type="entry name" value="UV_resistance/autophagy_Atg14"/>
</dbReference>
<dbReference type="NCBIfam" id="TIGR00163">
    <property type="entry name" value="PS_decarb"/>
    <property type="match status" value="1"/>
</dbReference>
<comment type="cofactor">
    <cofactor evidence="1">
        <name>pyruvate</name>
        <dbReference type="ChEBI" id="CHEBI:15361"/>
    </cofactor>
</comment>
<dbReference type="GO" id="GO:0006646">
    <property type="term" value="P:phosphatidylethanolamine biosynthetic process"/>
    <property type="evidence" value="ECO:0007669"/>
    <property type="project" value="UniProtKB-UniPathway"/>
</dbReference>
<dbReference type="EC" id="4.1.1.65" evidence="3"/>
<gene>
    <name evidence="15" type="ORF">GPM918_LOCUS1374</name>
    <name evidence="16" type="ORF">SRO942_LOCUS1374</name>
</gene>
<evidence type="ECO:0000256" key="9">
    <source>
        <dbReference type="ARBA" id="ARBA00023239"/>
    </source>
</evidence>
<comment type="pathway">
    <text evidence="2">Lipid metabolism.</text>
</comment>
<keyword evidence="17" id="KW-1185">Reference proteome</keyword>
<evidence type="ECO:0000256" key="4">
    <source>
        <dbReference type="ARBA" id="ARBA00022516"/>
    </source>
</evidence>
<evidence type="ECO:0000256" key="7">
    <source>
        <dbReference type="ARBA" id="ARBA00023098"/>
    </source>
</evidence>
<keyword evidence="6 14" id="KW-0175">Coiled coil</keyword>
<dbReference type="GO" id="GO:0005737">
    <property type="term" value="C:cytoplasm"/>
    <property type="evidence" value="ECO:0007669"/>
    <property type="project" value="UniProtKB-ARBA"/>
</dbReference>
<evidence type="ECO:0000256" key="13">
    <source>
        <dbReference type="ARBA" id="ARBA00045136"/>
    </source>
</evidence>
<keyword evidence="11" id="KW-0670">Pyruvate</keyword>
<dbReference type="InterPro" id="IPR033177">
    <property type="entry name" value="PSD-B"/>
</dbReference>
<evidence type="ECO:0000256" key="8">
    <source>
        <dbReference type="ARBA" id="ARBA00023209"/>
    </source>
</evidence>
<name>A0A813Q218_9BILA</name>
<dbReference type="GO" id="GO:0004609">
    <property type="term" value="F:phosphatidylserine decarboxylase activity"/>
    <property type="evidence" value="ECO:0007669"/>
    <property type="project" value="UniProtKB-EC"/>
</dbReference>
<keyword evidence="9" id="KW-0456">Lyase</keyword>
<dbReference type="Proteomes" id="UP000681722">
    <property type="component" value="Unassembled WGS sequence"/>
</dbReference>
<evidence type="ECO:0000256" key="1">
    <source>
        <dbReference type="ARBA" id="ARBA00001928"/>
    </source>
</evidence>
<organism evidence="15 17">
    <name type="scientific">Didymodactylos carnosus</name>
    <dbReference type="NCBI Taxonomy" id="1234261"/>
    <lineage>
        <taxon>Eukaryota</taxon>
        <taxon>Metazoa</taxon>
        <taxon>Spiralia</taxon>
        <taxon>Gnathifera</taxon>
        <taxon>Rotifera</taxon>
        <taxon>Eurotatoria</taxon>
        <taxon>Bdelloidea</taxon>
        <taxon>Philodinida</taxon>
        <taxon>Philodinidae</taxon>
        <taxon>Didymodactylos</taxon>
    </lineage>
</organism>
<evidence type="ECO:0000313" key="15">
    <source>
        <dbReference type="EMBL" id="CAF0760827.1"/>
    </source>
</evidence>
<dbReference type="Pfam" id="PF10186">
    <property type="entry name" value="ATG14"/>
    <property type="match status" value="1"/>
</dbReference>
<dbReference type="AlphaFoldDB" id="A0A813Q218"/>
<comment type="function">
    <text evidence="13">Catalyzes the formation of phosphatidylethanolamine (PtdEtn) from phosphatidylserine (PtdSer). Plays a central role in phospholipid metabolism and in the interorganelle trafficking of phosphatidylserine. May be involved in lipid droplet biogenesis at the endoplasmic reticulum membrane.</text>
</comment>